<evidence type="ECO:0000313" key="1">
    <source>
        <dbReference type="EMBL" id="KAH9378172.1"/>
    </source>
</evidence>
<dbReference type="AlphaFoldDB" id="A0A9J6GV74"/>
<name>A0A9J6GV74_HAELO</name>
<dbReference type="VEuPathDB" id="VectorBase:HLOH_058702"/>
<dbReference type="OrthoDB" id="6513546at2759"/>
<reference evidence="1 2" key="1">
    <citation type="journal article" date="2020" name="Cell">
        <title>Large-Scale Comparative Analyses of Tick Genomes Elucidate Their Genetic Diversity and Vector Capacities.</title>
        <authorList>
            <consortium name="Tick Genome and Microbiome Consortium (TIGMIC)"/>
            <person name="Jia N."/>
            <person name="Wang J."/>
            <person name="Shi W."/>
            <person name="Du L."/>
            <person name="Sun Y."/>
            <person name="Zhan W."/>
            <person name="Jiang J.F."/>
            <person name="Wang Q."/>
            <person name="Zhang B."/>
            <person name="Ji P."/>
            <person name="Bell-Sakyi L."/>
            <person name="Cui X.M."/>
            <person name="Yuan T.T."/>
            <person name="Jiang B.G."/>
            <person name="Yang W.F."/>
            <person name="Lam T.T."/>
            <person name="Chang Q.C."/>
            <person name="Ding S.J."/>
            <person name="Wang X.J."/>
            <person name="Zhu J.G."/>
            <person name="Ruan X.D."/>
            <person name="Zhao L."/>
            <person name="Wei J.T."/>
            <person name="Ye R.Z."/>
            <person name="Que T.C."/>
            <person name="Du C.H."/>
            <person name="Zhou Y.H."/>
            <person name="Cheng J.X."/>
            <person name="Dai P.F."/>
            <person name="Guo W.B."/>
            <person name="Han X.H."/>
            <person name="Huang E.J."/>
            <person name="Li L.F."/>
            <person name="Wei W."/>
            <person name="Gao Y.C."/>
            <person name="Liu J.Z."/>
            <person name="Shao H.Z."/>
            <person name="Wang X."/>
            <person name="Wang C.C."/>
            <person name="Yang T.C."/>
            <person name="Huo Q.B."/>
            <person name="Li W."/>
            <person name="Chen H.Y."/>
            <person name="Chen S.E."/>
            <person name="Zhou L.G."/>
            <person name="Ni X.B."/>
            <person name="Tian J.H."/>
            <person name="Sheng Y."/>
            <person name="Liu T."/>
            <person name="Pan Y.S."/>
            <person name="Xia L.Y."/>
            <person name="Li J."/>
            <person name="Zhao F."/>
            <person name="Cao W.C."/>
        </authorList>
    </citation>
    <scope>NUCLEOTIDE SEQUENCE [LARGE SCALE GENOMIC DNA]</scope>
    <source>
        <strain evidence="1">HaeL-2018</strain>
    </source>
</reference>
<proteinExistence type="predicted"/>
<keyword evidence="2" id="KW-1185">Reference proteome</keyword>
<dbReference type="OMA" id="SESELSX"/>
<sequence>MKVLGLGLNSNCTPESDVRKIVCVAENAVSRVVVAQQDEARTRIVNALSTLHPHASTPALTSEKRKAGKSIYKNADIAILHADKVKVTVLLDTTAYIEKIESLIKDRCTYARMDKDPTAKVQQQLQKLLADVFIQFTRSIGVLIIDYCATTDMPRPCTVCQKSTSLEFPCVPSSTLRVHHFTSSPATFTSCLLR</sequence>
<comment type="caution">
    <text evidence="1">The sequence shown here is derived from an EMBL/GenBank/DDBJ whole genome shotgun (WGS) entry which is preliminary data.</text>
</comment>
<dbReference type="EMBL" id="JABSTR010000008">
    <property type="protein sequence ID" value="KAH9378172.1"/>
    <property type="molecule type" value="Genomic_DNA"/>
</dbReference>
<evidence type="ECO:0000313" key="2">
    <source>
        <dbReference type="Proteomes" id="UP000821853"/>
    </source>
</evidence>
<protein>
    <submittedName>
        <fullName evidence="1">Uncharacterized protein</fullName>
    </submittedName>
</protein>
<accession>A0A9J6GV74</accession>
<gene>
    <name evidence="1" type="ORF">HPB48_013282</name>
</gene>
<dbReference type="Proteomes" id="UP000821853">
    <property type="component" value="Unassembled WGS sequence"/>
</dbReference>
<organism evidence="1 2">
    <name type="scientific">Haemaphysalis longicornis</name>
    <name type="common">Bush tick</name>
    <dbReference type="NCBI Taxonomy" id="44386"/>
    <lineage>
        <taxon>Eukaryota</taxon>
        <taxon>Metazoa</taxon>
        <taxon>Ecdysozoa</taxon>
        <taxon>Arthropoda</taxon>
        <taxon>Chelicerata</taxon>
        <taxon>Arachnida</taxon>
        <taxon>Acari</taxon>
        <taxon>Parasitiformes</taxon>
        <taxon>Ixodida</taxon>
        <taxon>Ixodoidea</taxon>
        <taxon>Ixodidae</taxon>
        <taxon>Haemaphysalinae</taxon>
        <taxon>Haemaphysalis</taxon>
    </lineage>
</organism>